<gene>
    <name evidence="1" type="ORF">AA20_02100</name>
</gene>
<dbReference type="PATRIC" id="fig|1447256.3.peg.405"/>
<proteinExistence type="predicted"/>
<dbReference type="Proteomes" id="UP000035514">
    <property type="component" value="Unassembled WGS sequence"/>
</dbReference>
<evidence type="ECO:0000313" key="1">
    <source>
        <dbReference type="EMBL" id="KLE01834.1"/>
    </source>
</evidence>
<name>A0A0G9K5M5_9BACT</name>
<protein>
    <submittedName>
        <fullName evidence="1">Uncharacterized protein</fullName>
    </submittedName>
</protein>
<sequence length="173" mass="19402">MATANKIKRTYGKERTFGDVIYNPQTKSVFCNIELGFFGRTTLTLVKREKEGIFDGFDLMKSFVKEDQEQIVCVGKTFAARNEDGSIIEGITKGTLGLSKKYDKELTKNITDNSDALFITTHKLKEKKTLGDSGLLKIGYLSGQFGIELSENKGTNNSQYISDEEIDEDEIPF</sequence>
<accession>A0A0G9K5M5</accession>
<evidence type="ECO:0000313" key="2">
    <source>
        <dbReference type="Proteomes" id="UP000035514"/>
    </source>
</evidence>
<organism evidence="1 2">
    <name type="scientific">Aliarcobacter butzleri L348</name>
    <dbReference type="NCBI Taxonomy" id="1447256"/>
    <lineage>
        <taxon>Bacteria</taxon>
        <taxon>Pseudomonadati</taxon>
        <taxon>Campylobacterota</taxon>
        <taxon>Epsilonproteobacteria</taxon>
        <taxon>Campylobacterales</taxon>
        <taxon>Arcobacteraceae</taxon>
        <taxon>Aliarcobacter</taxon>
    </lineage>
</organism>
<dbReference type="EMBL" id="JAIQ01000051">
    <property type="protein sequence ID" value="KLE01834.1"/>
    <property type="molecule type" value="Genomic_DNA"/>
</dbReference>
<reference evidence="1 2" key="1">
    <citation type="submission" date="2014-01" db="EMBL/GenBank/DDBJ databases">
        <title>Development of a Comparative Genomic Fingerprinting Assay for High Resolution Genotyping of Arcobacter butzleri.</title>
        <authorList>
            <person name="Webb A.L."/>
            <person name="Inglis G.D."/>
            <person name="Kruczkiewicz P."/>
            <person name="Selinger L.B."/>
            <person name="Taboada E.N."/>
        </authorList>
    </citation>
    <scope>NUCLEOTIDE SEQUENCE [LARGE SCALE GENOMIC DNA]</scope>
    <source>
        <strain evidence="1 2">L348</strain>
    </source>
</reference>
<dbReference type="AlphaFoldDB" id="A0A0G9K5M5"/>
<dbReference type="RefSeq" id="WP_046996203.1">
    <property type="nucleotide sequence ID" value="NZ_JAIQ01000051.1"/>
</dbReference>
<comment type="caution">
    <text evidence="1">The sequence shown here is derived from an EMBL/GenBank/DDBJ whole genome shotgun (WGS) entry which is preliminary data.</text>
</comment>